<dbReference type="InterPro" id="IPR003735">
    <property type="entry name" value="Metal_Tscrpt_repr"/>
</dbReference>
<evidence type="ECO:0000313" key="3">
    <source>
        <dbReference type="Proteomes" id="UP000294480"/>
    </source>
</evidence>
<dbReference type="PANTHER" id="PTHR33677:SF5">
    <property type="entry name" value="TRANSCRIPTIONAL REPRESSOR FRMR"/>
    <property type="match status" value="1"/>
</dbReference>
<dbReference type="Gene3D" id="1.20.58.1000">
    <property type="entry name" value="Metal-sensitive repressor, helix protomer"/>
    <property type="match status" value="1"/>
</dbReference>
<dbReference type="PANTHER" id="PTHR33677">
    <property type="entry name" value="TRANSCRIPTIONAL REPRESSOR FRMR-RELATED"/>
    <property type="match status" value="1"/>
</dbReference>
<dbReference type="AlphaFoldDB" id="A0A4R6Y1T8"/>
<dbReference type="InterPro" id="IPR038390">
    <property type="entry name" value="Metal_Tscrpt_repr_sf"/>
</dbReference>
<keyword evidence="3" id="KW-1185">Reference proteome</keyword>
<dbReference type="GO" id="GO:0003677">
    <property type="term" value="F:DNA binding"/>
    <property type="evidence" value="ECO:0007669"/>
    <property type="project" value="InterPro"/>
</dbReference>
<evidence type="ECO:0000256" key="1">
    <source>
        <dbReference type="ARBA" id="ARBA00005260"/>
    </source>
</evidence>
<gene>
    <name evidence="2" type="ORF">DFR44_1259</name>
</gene>
<name>A0A4R6Y1T8_9BURK</name>
<accession>A0A4R6Y1T8</accession>
<proteinExistence type="inferred from homology"/>
<dbReference type="RefSeq" id="WP_133621327.1">
    <property type="nucleotide sequence ID" value="NZ_SNZE01000025.1"/>
</dbReference>
<dbReference type="Proteomes" id="UP000294480">
    <property type="component" value="Unassembled WGS sequence"/>
</dbReference>
<protein>
    <submittedName>
        <fullName evidence="2">Metal-sensitive transcriptional repressor</fullName>
    </submittedName>
</protein>
<dbReference type="GO" id="GO:0045892">
    <property type="term" value="P:negative regulation of DNA-templated transcription"/>
    <property type="evidence" value="ECO:0007669"/>
    <property type="project" value="UniProtKB-ARBA"/>
</dbReference>
<reference evidence="2 3" key="1">
    <citation type="submission" date="2019-03" db="EMBL/GenBank/DDBJ databases">
        <title>Genomic Encyclopedia of Type Strains, Phase IV (KMG-IV): sequencing the most valuable type-strain genomes for metagenomic binning, comparative biology and taxonomic classification.</title>
        <authorList>
            <person name="Goeker M."/>
        </authorList>
    </citation>
    <scope>NUCLEOTIDE SEQUENCE [LARGE SCALE GENOMIC DNA]</scope>
    <source>
        <strain evidence="2 3">DSM 102852</strain>
    </source>
</reference>
<dbReference type="EMBL" id="SNZE01000025">
    <property type="protein sequence ID" value="TDR30185.1"/>
    <property type="molecule type" value="Genomic_DNA"/>
</dbReference>
<organism evidence="2 3">
    <name type="scientific">Hydromonas duriensis</name>
    <dbReference type="NCBI Taxonomy" id="1527608"/>
    <lineage>
        <taxon>Bacteria</taxon>
        <taxon>Pseudomonadati</taxon>
        <taxon>Pseudomonadota</taxon>
        <taxon>Betaproteobacteria</taxon>
        <taxon>Burkholderiales</taxon>
        <taxon>Burkholderiaceae</taxon>
        <taxon>Hydromonas</taxon>
    </lineage>
</organism>
<evidence type="ECO:0000313" key="2">
    <source>
        <dbReference type="EMBL" id="TDR30185.1"/>
    </source>
</evidence>
<comment type="similarity">
    <text evidence="1">Belongs to the FrmR/RcnR family.</text>
</comment>
<dbReference type="Pfam" id="PF02583">
    <property type="entry name" value="Trns_repr_metal"/>
    <property type="match status" value="1"/>
</dbReference>
<dbReference type="GO" id="GO:0046872">
    <property type="term" value="F:metal ion binding"/>
    <property type="evidence" value="ECO:0007669"/>
    <property type="project" value="InterPro"/>
</dbReference>
<dbReference type="OrthoDB" id="9811244at2"/>
<sequence length="81" mass="9040">MSQLTQASKKKALKDRLARVEGQLRGVQRLIDDEADCEKIAQQLSAARKALDKSFFTMVACMIEQQNLPADKVAQMLAKFA</sequence>
<comment type="caution">
    <text evidence="2">The sequence shown here is derived from an EMBL/GenBank/DDBJ whole genome shotgun (WGS) entry which is preliminary data.</text>
</comment>